<dbReference type="EMBL" id="CP001016">
    <property type="protein sequence ID" value="ACB95235.1"/>
    <property type="molecule type" value="Genomic_DNA"/>
</dbReference>
<evidence type="ECO:0000313" key="5">
    <source>
        <dbReference type="EMBL" id="ACB95235.1"/>
    </source>
</evidence>
<dbReference type="InterPro" id="IPR008638">
    <property type="entry name" value="FhaB/CdiA-like_TPS"/>
</dbReference>
<dbReference type="STRING" id="395963.Bind_1603"/>
<dbReference type="PANTHER" id="PTHR12338">
    <property type="entry name" value="AUTOTRANSPORTER"/>
    <property type="match status" value="1"/>
</dbReference>
<evidence type="ECO:0000256" key="1">
    <source>
        <dbReference type="ARBA" id="ARBA00004613"/>
    </source>
</evidence>
<dbReference type="NCBIfam" id="TIGR01901">
    <property type="entry name" value="adhes_NPXG"/>
    <property type="match status" value="1"/>
</dbReference>
<dbReference type="Pfam" id="PF05860">
    <property type="entry name" value="TPS"/>
    <property type="match status" value="1"/>
</dbReference>
<dbReference type="InterPro" id="IPR012334">
    <property type="entry name" value="Pectin_lyas_fold"/>
</dbReference>
<dbReference type="SMART" id="SM00912">
    <property type="entry name" value="Haemagg_act"/>
    <property type="match status" value="1"/>
</dbReference>
<dbReference type="InterPro" id="IPR050909">
    <property type="entry name" value="Bact_Autotransporter_VF"/>
</dbReference>
<name>B2IBX7_BEII9</name>
<keyword evidence="6" id="KW-1185">Reference proteome</keyword>
<feature type="domain" description="Filamentous haemagglutinin FhaB/tRNA nuclease CdiA-like TPS" evidence="4">
    <location>
        <begin position="50"/>
        <end position="162"/>
    </location>
</feature>
<reference evidence="6" key="1">
    <citation type="submission" date="2008-03" db="EMBL/GenBank/DDBJ databases">
        <title>Complete sequence of chromosome of Beijerinckia indica subsp. indica ATCC 9039.</title>
        <authorList>
            <consortium name="US DOE Joint Genome Institute"/>
            <person name="Copeland A."/>
            <person name="Lucas S."/>
            <person name="Lapidus A."/>
            <person name="Glavina del Rio T."/>
            <person name="Dalin E."/>
            <person name="Tice H."/>
            <person name="Bruce D."/>
            <person name="Goodwin L."/>
            <person name="Pitluck S."/>
            <person name="LaButti K."/>
            <person name="Schmutz J."/>
            <person name="Larimer F."/>
            <person name="Land M."/>
            <person name="Hauser L."/>
            <person name="Kyrpides N."/>
            <person name="Mikhailova N."/>
            <person name="Dunfield P.F."/>
            <person name="Dedysh S.N."/>
            <person name="Liesack W."/>
            <person name="Saw J.H."/>
            <person name="Alam M."/>
            <person name="Chen Y."/>
            <person name="Murrell J.C."/>
            <person name="Richardson P."/>
        </authorList>
    </citation>
    <scope>NUCLEOTIDE SEQUENCE [LARGE SCALE GENOMIC DNA]</scope>
    <source>
        <strain evidence="6">ATCC 9039 / DSM 1715 / NCIMB 8712</strain>
    </source>
</reference>
<dbReference type="SUPFAM" id="SSF51126">
    <property type="entry name" value="Pectin lyase-like"/>
    <property type="match status" value="1"/>
</dbReference>
<evidence type="ECO:0000259" key="4">
    <source>
        <dbReference type="SMART" id="SM00912"/>
    </source>
</evidence>
<evidence type="ECO:0000313" key="6">
    <source>
        <dbReference type="Proteomes" id="UP000001695"/>
    </source>
</evidence>
<gene>
    <name evidence="5" type="ordered locus">Bind_1603</name>
</gene>
<dbReference type="Gene3D" id="2.160.20.110">
    <property type="match status" value="1"/>
</dbReference>
<evidence type="ECO:0000256" key="3">
    <source>
        <dbReference type="ARBA" id="ARBA00022729"/>
    </source>
</evidence>
<dbReference type="HOGENOM" id="CLU_449555_0_0_5"/>
<dbReference type="OrthoDB" id="1776524at2"/>
<keyword evidence="3" id="KW-0732">Signal</keyword>
<organism evidence="5 6">
    <name type="scientific">Beijerinckia indica subsp. indica (strain ATCC 9039 / DSM 1715 / NCIMB 8712)</name>
    <dbReference type="NCBI Taxonomy" id="395963"/>
    <lineage>
        <taxon>Bacteria</taxon>
        <taxon>Pseudomonadati</taxon>
        <taxon>Pseudomonadota</taxon>
        <taxon>Alphaproteobacteria</taxon>
        <taxon>Hyphomicrobiales</taxon>
        <taxon>Beijerinckiaceae</taxon>
        <taxon>Beijerinckia</taxon>
    </lineage>
</organism>
<dbReference type="GO" id="GO:0005576">
    <property type="term" value="C:extracellular region"/>
    <property type="evidence" value="ECO:0007669"/>
    <property type="project" value="UniProtKB-SubCell"/>
</dbReference>
<dbReference type="PANTHER" id="PTHR12338:SF8">
    <property type="entry name" value="HEME_HEMOPEXIN-BINDING PROTEIN"/>
    <property type="match status" value="1"/>
</dbReference>
<keyword evidence="2" id="KW-0964">Secreted</keyword>
<comment type="subcellular location">
    <subcellularLocation>
        <location evidence="1">Secreted</location>
    </subcellularLocation>
</comment>
<dbReference type="Proteomes" id="UP000001695">
    <property type="component" value="Chromosome"/>
</dbReference>
<evidence type="ECO:0000256" key="2">
    <source>
        <dbReference type="ARBA" id="ARBA00022525"/>
    </source>
</evidence>
<proteinExistence type="predicted"/>
<dbReference type="Gene3D" id="2.160.20.10">
    <property type="entry name" value="Single-stranded right-handed beta-helix, Pectin lyase-like"/>
    <property type="match status" value="1"/>
</dbReference>
<dbReference type="InterPro" id="IPR011050">
    <property type="entry name" value="Pectin_lyase_fold/virulence"/>
</dbReference>
<dbReference type="KEGG" id="bid:Bind_1603"/>
<sequence length="607" mass="61085">MPRSESVLKTTLQNPVMPISSFGSERMRTVFRPLIAMTALAALMVLPRPVAAGPDGGSVVAGQAAISQAGSVTTINQSTPKAIINWQGFSINAHETVNFNQPSSSAATLNRVIGNEASVIAGALNANGQVFLVNSAGVLFTHGAQVNVGGLVASTLDIANTDFMAGKYTFSGTSSASVINRGHILAHEGGYVALLGKTVSNEGVITATLGTVAMASGEKITLNFDGNSLIDVTIDKGTLNALVQNKRAIQADGGRVILTAKAADAVLSAQVNNSGIIQARTMADLKGGQATSGSTGGSVHVGTIKLLAQGGTTKVAGKLDVSAPNQGNGGSIETGANKVQVASKATIITKAASGQDGTWLISPKDFTIMLSGDVTGTQLASSNITIRPASGGGIHFGVNTTLADLGHEPDNMYISFFGDSGLHTAIGSTRGIIRDIRLESVDFWSSTIPTAPITGSYPTGTVTVPGGVGGLVGSIGSTTITGSYPTGIMTGSGSVGNLMWYSGTARDIIYSYPTGNLTNSGSVGGLVGYTDAPISNVYLTGGVISSGSSIYGLAGYTSGIITNSYATVNLTNSGSVSGLVGYNTGAPIGSVYLPGIVPAPVSNVSGG</sequence>
<dbReference type="RefSeq" id="WP_012384592.1">
    <property type="nucleotide sequence ID" value="NC_010581.1"/>
</dbReference>
<dbReference type="AlphaFoldDB" id="B2IBX7"/>
<dbReference type="eggNOG" id="COG3210">
    <property type="taxonomic scope" value="Bacteria"/>
</dbReference>
<reference evidence="5 6" key="2">
    <citation type="journal article" date="2010" name="J. Bacteriol.">
        <title>Complete genome sequence of Beijerinckia indica subsp. indica.</title>
        <authorList>
            <person name="Tamas I."/>
            <person name="Dedysh S.N."/>
            <person name="Liesack W."/>
            <person name="Stott M.B."/>
            <person name="Alam M."/>
            <person name="Murrell J.C."/>
            <person name="Dunfield P.F."/>
        </authorList>
    </citation>
    <scope>NUCLEOTIDE SEQUENCE [LARGE SCALE GENOMIC DNA]</scope>
    <source>
        <strain evidence="6">ATCC 9039 / DSM 1715 / NCIMB 8712</strain>
    </source>
</reference>
<accession>B2IBX7</accession>
<protein>
    <submittedName>
        <fullName evidence="5">Filamentous haemagglutinin family outer membrane protein</fullName>
    </submittedName>
</protein>